<comment type="caution">
    <text evidence="2">The sequence shown here is derived from an EMBL/GenBank/DDBJ whole genome shotgun (WGS) entry which is preliminary data.</text>
</comment>
<dbReference type="AlphaFoldDB" id="A0AAV3RF59"/>
<protein>
    <submittedName>
        <fullName evidence="2">Uncharacterized protein</fullName>
    </submittedName>
</protein>
<evidence type="ECO:0000313" key="2">
    <source>
        <dbReference type="EMBL" id="GAA0173826.1"/>
    </source>
</evidence>
<accession>A0AAV3RF59</accession>
<sequence>MEDVHRLHKLKQILIDGSRGMKYHGCIKGISPDTYAPRGRGENGLLHRIRHVLLESHALRVEECRGYIPENGEKKGNGASLGKLEGNIRTAAGQ</sequence>
<name>A0AAV3RF59_LITER</name>
<keyword evidence="3" id="KW-1185">Reference proteome</keyword>
<organism evidence="2 3">
    <name type="scientific">Lithospermum erythrorhizon</name>
    <name type="common">Purple gromwell</name>
    <name type="synonym">Lithospermum officinale var. erythrorhizon</name>
    <dbReference type="NCBI Taxonomy" id="34254"/>
    <lineage>
        <taxon>Eukaryota</taxon>
        <taxon>Viridiplantae</taxon>
        <taxon>Streptophyta</taxon>
        <taxon>Embryophyta</taxon>
        <taxon>Tracheophyta</taxon>
        <taxon>Spermatophyta</taxon>
        <taxon>Magnoliopsida</taxon>
        <taxon>eudicotyledons</taxon>
        <taxon>Gunneridae</taxon>
        <taxon>Pentapetalae</taxon>
        <taxon>asterids</taxon>
        <taxon>lamiids</taxon>
        <taxon>Boraginales</taxon>
        <taxon>Boraginaceae</taxon>
        <taxon>Boraginoideae</taxon>
        <taxon>Lithospermeae</taxon>
        <taxon>Lithospermum</taxon>
    </lineage>
</organism>
<reference evidence="2 3" key="1">
    <citation type="submission" date="2024-01" db="EMBL/GenBank/DDBJ databases">
        <title>The complete chloroplast genome sequence of Lithospermum erythrorhizon: insights into the phylogenetic relationship among Boraginaceae species and the maternal lineages of purple gromwells.</title>
        <authorList>
            <person name="Okada T."/>
            <person name="Watanabe K."/>
        </authorList>
    </citation>
    <scope>NUCLEOTIDE SEQUENCE [LARGE SCALE GENOMIC DNA]</scope>
</reference>
<gene>
    <name evidence="2" type="ORF">LIER_41597</name>
</gene>
<dbReference type="EMBL" id="BAABME010026393">
    <property type="protein sequence ID" value="GAA0173826.1"/>
    <property type="molecule type" value="Genomic_DNA"/>
</dbReference>
<dbReference type="Proteomes" id="UP001454036">
    <property type="component" value="Unassembled WGS sequence"/>
</dbReference>
<evidence type="ECO:0000256" key="1">
    <source>
        <dbReference type="SAM" id="MobiDB-lite"/>
    </source>
</evidence>
<proteinExistence type="predicted"/>
<evidence type="ECO:0000313" key="3">
    <source>
        <dbReference type="Proteomes" id="UP001454036"/>
    </source>
</evidence>
<feature type="region of interest" description="Disordered" evidence="1">
    <location>
        <begin position="72"/>
        <end position="94"/>
    </location>
</feature>